<evidence type="ECO:0000313" key="8">
    <source>
        <dbReference type="Proteomes" id="UP000324924"/>
    </source>
</evidence>
<comment type="subcellular location">
    <subcellularLocation>
        <location evidence="1">Membrane</location>
        <topology evidence="1">Multi-pass membrane protein</topology>
    </subcellularLocation>
</comment>
<keyword evidence="2 6" id="KW-0812">Transmembrane</keyword>
<dbReference type="AlphaFoldDB" id="A0A5C0UHQ3"/>
<feature type="transmembrane region" description="Helical" evidence="6">
    <location>
        <begin position="326"/>
        <end position="348"/>
    </location>
</feature>
<dbReference type="Proteomes" id="UP000324924">
    <property type="component" value="Chromosome"/>
</dbReference>
<evidence type="ECO:0000256" key="1">
    <source>
        <dbReference type="ARBA" id="ARBA00004141"/>
    </source>
</evidence>
<dbReference type="RefSeq" id="WP_148972206.1">
    <property type="nucleotide sequence ID" value="NZ_CP043314.1"/>
</dbReference>
<dbReference type="KEGG" id="nabu:FZC36_01370"/>
<evidence type="ECO:0000313" key="7">
    <source>
        <dbReference type="EMBL" id="QEK39083.1"/>
    </source>
</evidence>
<feature type="transmembrane region" description="Helical" evidence="6">
    <location>
        <begin position="67"/>
        <end position="90"/>
    </location>
</feature>
<dbReference type="PANTHER" id="PTHR30474">
    <property type="entry name" value="CELL CYCLE PROTEIN"/>
    <property type="match status" value="1"/>
</dbReference>
<feature type="transmembrane region" description="Helical" evidence="6">
    <location>
        <begin position="264"/>
        <end position="287"/>
    </location>
</feature>
<proteinExistence type="predicted"/>
<dbReference type="GO" id="GO:0032153">
    <property type="term" value="C:cell division site"/>
    <property type="evidence" value="ECO:0007669"/>
    <property type="project" value="TreeGrafter"/>
</dbReference>
<reference evidence="7 8" key="1">
    <citation type="submission" date="2019-08" db="EMBL/GenBank/DDBJ databases">
        <title>Highly reduced genomes of protist endosymbionts show evolutionary convergence.</title>
        <authorList>
            <person name="George E."/>
            <person name="Husnik F."/>
            <person name="Tashyreva D."/>
            <person name="Prokopchuk G."/>
            <person name="Horak A."/>
            <person name="Kwong W.K."/>
            <person name="Lukes J."/>
            <person name="Keeling P.J."/>
        </authorList>
    </citation>
    <scope>NUCLEOTIDE SEQUENCE [LARGE SCALE GENOMIC DNA]</scope>
    <source>
        <strain evidence="7">1604HC</strain>
    </source>
</reference>
<dbReference type="GO" id="GO:0015648">
    <property type="term" value="F:lipid-linked peptidoglycan transporter activity"/>
    <property type="evidence" value="ECO:0007669"/>
    <property type="project" value="TreeGrafter"/>
</dbReference>
<keyword evidence="5 6" id="KW-0472">Membrane</keyword>
<evidence type="ECO:0000256" key="3">
    <source>
        <dbReference type="ARBA" id="ARBA00022960"/>
    </source>
</evidence>
<dbReference type="PANTHER" id="PTHR30474:SF1">
    <property type="entry name" value="PEPTIDOGLYCAN GLYCOSYLTRANSFERASE MRDB"/>
    <property type="match status" value="1"/>
</dbReference>
<evidence type="ECO:0000256" key="5">
    <source>
        <dbReference type="ARBA" id="ARBA00023136"/>
    </source>
</evidence>
<evidence type="ECO:0000256" key="2">
    <source>
        <dbReference type="ARBA" id="ARBA00022692"/>
    </source>
</evidence>
<feature type="transmembrane region" description="Helical" evidence="6">
    <location>
        <begin position="21"/>
        <end position="37"/>
    </location>
</feature>
<evidence type="ECO:0000256" key="6">
    <source>
        <dbReference type="SAM" id="Phobius"/>
    </source>
</evidence>
<evidence type="ECO:0000256" key="4">
    <source>
        <dbReference type="ARBA" id="ARBA00022989"/>
    </source>
</evidence>
<dbReference type="OrthoDB" id="9768187at2"/>
<dbReference type="GO" id="GO:0005886">
    <property type="term" value="C:plasma membrane"/>
    <property type="evidence" value="ECO:0007669"/>
    <property type="project" value="TreeGrafter"/>
</dbReference>
<keyword evidence="4 6" id="KW-1133">Transmembrane helix</keyword>
<name>A0A5C0UHQ3_9PROT</name>
<feature type="transmembrane region" description="Helical" evidence="6">
    <location>
        <begin position="294"/>
        <end position="314"/>
    </location>
</feature>
<protein>
    <submittedName>
        <fullName evidence="7">Rod shape-determining protein RodA</fullName>
    </submittedName>
</protein>
<gene>
    <name evidence="7" type="ORF">FZC36_01370</name>
</gene>
<feature type="transmembrane region" description="Helical" evidence="6">
    <location>
        <begin position="43"/>
        <end position="60"/>
    </location>
</feature>
<keyword evidence="8" id="KW-1185">Reference proteome</keyword>
<dbReference type="GO" id="GO:0051301">
    <property type="term" value="P:cell division"/>
    <property type="evidence" value="ECO:0007669"/>
    <property type="project" value="InterPro"/>
</dbReference>
<sequence>MNARIFRNEHRFKIFNTKLPIYASLLQVIGFFALWSMSENKKALSHLVRLIAMIPISYLIRKVRPSLIFSFSDFFYFICVLLLLFTFLYSKKHMGAYRWLNLFFIKIQTSDLMKVGVLLYLSKFLHISSSSFKSFAYVLCIVFIPFFFVMKQPDLGTSLIILVTAICMIYMHNFWWFLSIFLSGVSFVPFVWKFLHSYQKNRIMAFLNPSLDTKGIGYHSNQSIISIGSGGFWGKGVGKSTQSTMGFLPEKHTDFIISHIAEELGLIGIFIIILLFFLILLEIYKLIKNVKIKYYRMLLIGISSYILFQAYMNIAMSVGLCPVVGITLPFTSYGGSSLLSIWICIGLVENIASNQNYVLPGSDFYKT</sequence>
<feature type="transmembrane region" description="Helical" evidence="6">
    <location>
        <begin position="155"/>
        <end position="171"/>
    </location>
</feature>
<organism evidence="7 8">
    <name type="scientific">Candidatus Nesciobacter abundans</name>
    <dbReference type="NCBI Taxonomy" id="2601668"/>
    <lineage>
        <taxon>Bacteria</taxon>
        <taxon>Pseudomonadati</taxon>
        <taxon>Pseudomonadota</taxon>
        <taxon>Alphaproteobacteria</taxon>
        <taxon>Holosporales</taxon>
        <taxon>Holosporaceae</taxon>
        <taxon>Candidatus Nesciobacter</taxon>
    </lineage>
</organism>
<dbReference type="Pfam" id="PF01098">
    <property type="entry name" value="FTSW_RODA_SPOVE"/>
    <property type="match status" value="1"/>
</dbReference>
<dbReference type="EMBL" id="CP043314">
    <property type="protein sequence ID" value="QEK39083.1"/>
    <property type="molecule type" value="Genomic_DNA"/>
</dbReference>
<dbReference type="GO" id="GO:0008360">
    <property type="term" value="P:regulation of cell shape"/>
    <property type="evidence" value="ECO:0007669"/>
    <property type="project" value="UniProtKB-KW"/>
</dbReference>
<feature type="transmembrane region" description="Helical" evidence="6">
    <location>
        <begin position="132"/>
        <end position="149"/>
    </location>
</feature>
<keyword evidence="3" id="KW-0133">Cell shape</keyword>
<dbReference type="InterPro" id="IPR001182">
    <property type="entry name" value="FtsW/RodA"/>
</dbReference>
<accession>A0A5C0UHQ3</accession>